<reference evidence="5" key="2">
    <citation type="submission" date="2024-10" db="UniProtKB">
        <authorList>
            <consortium name="EnsemblProtists"/>
        </authorList>
    </citation>
    <scope>IDENTIFICATION</scope>
</reference>
<dbReference type="InterPro" id="IPR051201">
    <property type="entry name" value="Chloro_Bact_Ser_Proteases"/>
</dbReference>
<dbReference type="PROSITE" id="PS50106">
    <property type="entry name" value="PDZ"/>
    <property type="match status" value="1"/>
</dbReference>
<evidence type="ECO:0000259" key="4">
    <source>
        <dbReference type="PROSITE" id="PS50106"/>
    </source>
</evidence>
<reference evidence="6" key="1">
    <citation type="journal article" date="2013" name="Nature">
        <title>Pan genome of the phytoplankton Emiliania underpins its global distribution.</title>
        <authorList>
            <person name="Read B.A."/>
            <person name="Kegel J."/>
            <person name="Klute M.J."/>
            <person name="Kuo A."/>
            <person name="Lefebvre S.C."/>
            <person name="Maumus F."/>
            <person name="Mayer C."/>
            <person name="Miller J."/>
            <person name="Monier A."/>
            <person name="Salamov A."/>
            <person name="Young J."/>
            <person name="Aguilar M."/>
            <person name="Claverie J.M."/>
            <person name="Frickenhaus S."/>
            <person name="Gonzalez K."/>
            <person name="Herman E.K."/>
            <person name="Lin Y.C."/>
            <person name="Napier J."/>
            <person name="Ogata H."/>
            <person name="Sarno A.F."/>
            <person name="Shmutz J."/>
            <person name="Schroeder D."/>
            <person name="de Vargas C."/>
            <person name="Verret F."/>
            <person name="von Dassow P."/>
            <person name="Valentin K."/>
            <person name="Van de Peer Y."/>
            <person name="Wheeler G."/>
            <person name="Dacks J.B."/>
            <person name="Delwiche C.F."/>
            <person name="Dyhrman S.T."/>
            <person name="Glockner G."/>
            <person name="John U."/>
            <person name="Richards T."/>
            <person name="Worden A.Z."/>
            <person name="Zhang X."/>
            <person name="Grigoriev I.V."/>
            <person name="Allen A.E."/>
            <person name="Bidle K."/>
            <person name="Borodovsky M."/>
            <person name="Bowler C."/>
            <person name="Brownlee C."/>
            <person name="Cock J.M."/>
            <person name="Elias M."/>
            <person name="Gladyshev V.N."/>
            <person name="Groth M."/>
            <person name="Guda C."/>
            <person name="Hadaegh A."/>
            <person name="Iglesias-Rodriguez M.D."/>
            <person name="Jenkins J."/>
            <person name="Jones B.M."/>
            <person name="Lawson T."/>
            <person name="Leese F."/>
            <person name="Lindquist E."/>
            <person name="Lobanov A."/>
            <person name="Lomsadze A."/>
            <person name="Malik S.B."/>
            <person name="Marsh M.E."/>
            <person name="Mackinder L."/>
            <person name="Mock T."/>
            <person name="Mueller-Roeber B."/>
            <person name="Pagarete A."/>
            <person name="Parker M."/>
            <person name="Probert I."/>
            <person name="Quesneville H."/>
            <person name="Raines C."/>
            <person name="Rensing S.A."/>
            <person name="Riano-Pachon D.M."/>
            <person name="Richier S."/>
            <person name="Rokitta S."/>
            <person name="Shiraiwa Y."/>
            <person name="Soanes D.M."/>
            <person name="van der Giezen M."/>
            <person name="Wahlund T.M."/>
            <person name="Williams B."/>
            <person name="Wilson W."/>
            <person name="Wolfe G."/>
            <person name="Wurch L.L."/>
        </authorList>
    </citation>
    <scope>NUCLEOTIDE SEQUENCE</scope>
</reference>
<dbReference type="RefSeq" id="XP_005774728.1">
    <property type="nucleotide sequence ID" value="XM_005774671.1"/>
</dbReference>
<dbReference type="HOGENOM" id="CLU_020120_2_2_1"/>
<dbReference type="PRINTS" id="PR00834">
    <property type="entry name" value="PROTEASES2C"/>
</dbReference>
<evidence type="ECO:0000256" key="2">
    <source>
        <dbReference type="ARBA" id="ARBA00022670"/>
    </source>
</evidence>
<dbReference type="SMART" id="SM00228">
    <property type="entry name" value="PDZ"/>
    <property type="match status" value="1"/>
</dbReference>
<dbReference type="EnsemblProtists" id="EOD22299">
    <property type="protein sequence ID" value="EOD22299"/>
    <property type="gene ID" value="EMIHUDRAFT_463708"/>
</dbReference>
<dbReference type="Gene3D" id="2.30.42.10">
    <property type="match status" value="1"/>
</dbReference>
<dbReference type="InterPro" id="IPR036034">
    <property type="entry name" value="PDZ_sf"/>
</dbReference>
<dbReference type="Proteomes" id="UP000013827">
    <property type="component" value="Unassembled WGS sequence"/>
</dbReference>
<dbReference type="InterPro" id="IPR009003">
    <property type="entry name" value="Peptidase_S1_PA"/>
</dbReference>
<dbReference type="OMA" id="DGKTPTH"/>
<feature type="domain" description="PDZ" evidence="4">
    <location>
        <begin position="303"/>
        <end position="354"/>
    </location>
</feature>
<dbReference type="KEGG" id="ehx:EMIHUDRAFT_463708"/>
<keyword evidence="3" id="KW-0378">Hydrolase</keyword>
<keyword evidence="6" id="KW-1185">Reference proteome</keyword>
<dbReference type="PANTHER" id="PTHR43343">
    <property type="entry name" value="PEPTIDASE S12"/>
    <property type="match status" value="1"/>
</dbReference>
<dbReference type="STRING" id="2903.R1EN37"/>
<dbReference type="GO" id="GO:0004252">
    <property type="term" value="F:serine-type endopeptidase activity"/>
    <property type="evidence" value="ECO:0007669"/>
    <property type="project" value="InterPro"/>
</dbReference>
<evidence type="ECO:0000256" key="1">
    <source>
        <dbReference type="ARBA" id="ARBA00010541"/>
    </source>
</evidence>
<dbReference type="Pfam" id="PF17820">
    <property type="entry name" value="PDZ_6"/>
    <property type="match status" value="1"/>
</dbReference>
<sequence>MRSRFGATLGRSALWPLRLSLPAVRSPLRALRRPLSTAALDAYSNTVVSTVETVGPATVAIQVAAPGATVAPPGAPPGEGAPGGSQGSGVIITPDGYLLSNAHVVGDASEMSVTLTDGRVLRGTTVGRDVATDLALVRLQTPGSVPFATLGDSEALRVGQLVVAIGNPLGFASTVSAGVVSAKGRSLRAKDGRLIEDIVQTDVALNPGNSGGPLVDSASRVVGINTAIIQGAQNLSFSVPSATAQWVVSELLAHGHVRRSFLGLGCQLFPVSRLFQRAHLFDPPTAVQASAFSPPSLRSVAVNVVPAGPAARAGVRQGDVLLAIDGNPLRSVDEIHRLLPTPGKRIRLRLVRPSDARNPNGEGRISTVELTTEARPHGT</sequence>
<accession>A0A0D3JFL4</accession>
<protein>
    <recommendedName>
        <fullName evidence="4">PDZ domain-containing protein</fullName>
    </recommendedName>
</protein>
<dbReference type="InterPro" id="IPR001478">
    <property type="entry name" value="PDZ"/>
</dbReference>
<dbReference type="SUPFAM" id="SSF50156">
    <property type="entry name" value="PDZ domain-like"/>
    <property type="match status" value="1"/>
</dbReference>
<organism evidence="5 6">
    <name type="scientific">Emiliania huxleyi (strain CCMP1516)</name>
    <dbReference type="NCBI Taxonomy" id="280463"/>
    <lineage>
        <taxon>Eukaryota</taxon>
        <taxon>Haptista</taxon>
        <taxon>Haptophyta</taxon>
        <taxon>Prymnesiophyceae</taxon>
        <taxon>Isochrysidales</taxon>
        <taxon>Noelaerhabdaceae</taxon>
        <taxon>Emiliania</taxon>
    </lineage>
</organism>
<dbReference type="GO" id="GO:0006508">
    <property type="term" value="P:proteolysis"/>
    <property type="evidence" value="ECO:0007669"/>
    <property type="project" value="UniProtKB-KW"/>
</dbReference>
<proteinExistence type="inferred from homology"/>
<evidence type="ECO:0000313" key="6">
    <source>
        <dbReference type="Proteomes" id="UP000013827"/>
    </source>
</evidence>
<comment type="similarity">
    <text evidence="1">Belongs to the peptidase S1C family.</text>
</comment>
<dbReference type="AlphaFoldDB" id="A0A0D3JFL4"/>
<dbReference type="InterPro" id="IPR001940">
    <property type="entry name" value="Peptidase_S1C"/>
</dbReference>
<dbReference type="InterPro" id="IPR041489">
    <property type="entry name" value="PDZ_6"/>
</dbReference>
<evidence type="ECO:0000256" key="3">
    <source>
        <dbReference type="ARBA" id="ARBA00022801"/>
    </source>
</evidence>
<evidence type="ECO:0000313" key="5">
    <source>
        <dbReference type="EnsemblProtists" id="EOD22299"/>
    </source>
</evidence>
<dbReference type="Pfam" id="PF13365">
    <property type="entry name" value="Trypsin_2"/>
    <property type="match status" value="1"/>
</dbReference>
<dbReference type="PANTHER" id="PTHR43343:SF3">
    <property type="entry name" value="PROTEASE DO-LIKE 8, CHLOROPLASTIC"/>
    <property type="match status" value="1"/>
</dbReference>
<dbReference type="eggNOG" id="KOG1320">
    <property type="taxonomic scope" value="Eukaryota"/>
</dbReference>
<dbReference type="PaxDb" id="2903-EOD22299"/>
<name>A0A0D3JFL4_EMIH1</name>
<dbReference type="GeneID" id="17267846"/>
<dbReference type="Gene3D" id="2.40.10.120">
    <property type="match status" value="1"/>
</dbReference>
<keyword evidence="2" id="KW-0645">Protease</keyword>
<dbReference type="SUPFAM" id="SSF50494">
    <property type="entry name" value="Trypsin-like serine proteases"/>
    <property type="match status" value="1"/>
</dbReference>